<evidence type="ECO:0000313" key="2">
    <source>
        <dbReference type="Proteomes" id="UP000501780"/>
    </source>
</evidence>
<dbReference type="Proteomes" id="UP000501780">
    <property type="component" value="Chromosome"/>
</dbReference>
<accession>A0A6H0KUF7</accession>
<dbReference type="KEGG" id="bfc:BacF7301_22865"/>
<sequence length="133" mass="15527">MEYSGKKLPVGFIYMLNKKDMVEIESIIGYSIDSVYLDGTSYSETKMAKYAFDKSKNTHFSVVYINYIKEEEGLRIKVELYGIRKSHFLNESSLLSQKEKVKSETIEHIRRAVLAYKNHVLDSNYVFVSLYLE</sequence>
<reference evidence="1 2" key="1">
    <citation type="submission" date="2020-03" db="EMBL/GenBank/DDBJ databases">
        <title>Genomic analysis of Bacteroides faecium CBA7301.</title>
        <authorList>
            <person name="Kim J."/>
            <person name="Roh S.W."/>
        </authorList>
    </citation>
    <scope>NUCLEOTIDE SEQUENCE [LARGE SCALE GENOMIC DNA]</scope>
    <source>
        <strain evidence="1 2">CBA7301</strain>
    </source>
</reference>
<proteinExistence type="predicted"/>
<keyword evidence="2" id="KW-1185">Reference proteome</keyword>
<name>A0A6H0KUF7_9BACE</name>
<dbReference type="AlphaFoldDB" id="A0A6H0KUF7"/>
<dbReference type="RefSeq" id="WP_167966465.1">
    <property type="nucleotide sequence ID" value="NZ_CP050831.1"/>
</dbReference>
<organism evidence="1 2">
    <name type="scientific">Bacteroides faecium</name>
    <dbReference type="NCBI Taxonomy" id="2715212"/>
    <lineage>
        <taxon>Bacteria</taxon>
        <taxon>Pseudomonadati</taxon>
        <taxon>Bacteroidota</taxon>
        <taxon>Bacteroidia</taxon>
        <taxon>Bacteroidales</taxon>
        <taxon>Bacteroidaceae</taxon>
        <taxon>Bacteroides</taxon>
    </lineage>
</organism>
<gene>
    <name evidence="1" type="ORF">BacF7301_22865</name>
</gene>
<dbReference type="EMBL" id="CP050831">
    <property type="protein sequence ID" value="QIU96819.1"/>
    <property type="molecule type" value="Genomic_DNA"/>
</dbReference>
<evidence type="ECO:0000313" key="1">
    <source>
        <dbReference type="EMBL" id="QIU96819.1"/>
    </source>
</evidence>
<protein>
    <submittedName>
        <fullName evidence="1">Uncharacterized protein</fullName>
    </submittedName>
</protein>